<keyword evidence="2" id="KW-1185">Reference proteome</keyword>
<organism evidence="1 2">
    <name type="scientific">Xanthomonas cucurbitae</name>
    <dbReference type="NCBI Taxonomy" id="56453"/>
    <lineage>
        <taxon>Bacteria</taxon>
        <taxon>Pseudomonadati</taxon>
        <taxon>Pseudomonadota</taxon>
        <taxon>Gammaproteobacteria</taxon>
        <taxon>Lysobacterales</taxon>
        <taxon>Lysobacteraceae</taxon>
        <taxon>Xanthomonas</taxon>
    </lineage>
</organism>
<sequence>MAFSGPVSRHPGGGMVMPLRQSTLQEHAGQSGVFHLIARSRAGFLLHPHNVVVTQCLLAQHFAAMTYTAMAAHL</sequence>
<dbReference type="EMBL" id="CP082214">
    <property type="protein sequence ID" value="WDM71980.1"/>
    <property type="molecule type" value="Genomic_DNA"/>
</dbReference>
<dbReference type="RefSeq" id="WP_274396809.1">
    <property type="nucleotide sequence ID" value="NZ_CP082213.1"/>
</dbReference>
<evidence type="ECO:0000313" key="1">
    <source>
        <dbReference type="EMBL" id="WDM71980.1"/>
    </source>
</evidence>
<dbReference type="Proteomes" id="UP001214201">
    <property type="component" value="Chromosome"/>
</dbReference>
<evidence type="ECO:0000313" key="2">
    <source>
        <dbReference type="Proteomes" id="UP001214201"/>
    </source>
</evidence>
<reference evidence="1 2" key="1">
    <citation type="submission" date="2021-08" db="EMBL/GenBank/DDBJ databases">
        <title>Genome sequences of Xanthomonas cucurbitae isolates from 5 Midwestern US states.</title>
        <authorList>
            <person name="Hind S.R."/>
        </authorList>
    </citation>
    <scope>NUCLEOTIDE SEQUENCE [LARGE SCALE GENOMIC DNA]</scope>
    <source>
        <strain evidence="1 2">OH_261</strain>
    </source>
</reference>
<protein>
    <submittedName>
        <fullName evidence="1">Uncharacterized protein</fullName>
    </submittedName>
</protein>
<accession>A0ABY7YDM0</accession>
<proteinExistence type="predicted"/>
<name>A0ABY7YDM0_9XANT</name>
<gene>
    <name evidence="1" type="ORF">K6978_01890</name>
</gene>